<dbReference type="AlphaFoldDB" id="A0A2P2QPP6"/>
<name>A0A2P2QPP6_RHIMU</name>
<reference evidence="1" key="1">
    <citation type="submission" date="2018-02" db="EMBL/GenBank/DDBJ databases">
        <title>Rhizophora mucronata_Transcriptome.</title>
        <authorList>
            <person name="Meera S.P."/>
            <person name="Sreeshan A."/>
            <person name="Augustine A."/>
        </authorList>
    </citation>
    <scope>NUCLEOTIDE SEQUENCE</scope>
    <source>
        <tissue evidence="1">Leaf</tissue>
    </source>
</reference>
<evidence type="ECO:0000313" key="1">
    <source>
        <dbReference type="EMBL" id="MBX68963.1"/>
    </source>
</evidence>
<organism evidence="1">
    <name type="scientific">Rhizophora mucronata</name>
    <name type="common">Asiatic mangrove</name>
    <dbReference type="NCBI Taxonomy" id="61149"/>
    <lineage>
        <taxon>Eukaryota</taxon>
        <taxon>Viridiplantae</taxon>
        <taxon>Streptophyta</taxon>
        <taxon>Embryophyta</taxon>
        <taxon>Tracheophyta</taxon>
        <taxon>Spermatophyta</taxon>
        <taxon>Magnoliopsida</taxon>
        <taxon>eudicotyledons</taxon>
        <taxon>Gunneridae</taxon>
        <taxon>Pentapetalae</taxon>
        <taxon>rosids</taxon>
        <taxon>fabids</taxon>
        <taxon>Malpighiales</taxon>
        <taxon>Rhizophoraceae</taxon>
        <taxon>Rhizophora</taxon>
    </lineage>
</organism>
<dbReference type="EMBL" id="GGEC01088479">
    <property type="protein sequence ID" value="MBX68963.1"/>
    <property type="molecule type" value="Transcribed_RNA"/>
</dbReference>
<sequence length="34" mass="3902">MQKIAPQKLTLLALAKCSELLNGTQKYKMKPFKH</sequence>
<protein>
    <submittedName>
        <fullName evidence="1">Uncharacterized protein</fullName>
    </submittedName>
</protein>
<proteinExistence type="predicted"/>
<accession>A0A2P2QPP6</accession>